<name>A0ABT1C0T2_9BACT</name>
<keyword evidence="2" id="KW-1185">Reference proteome</keyword>
<sequence length="181" mass="21179">MYGFGVQSPSAYSFIRNIVNEKYPYYDYSDLKAQFPHAAYLSRKLGELYFRIANAYQPKTWFSYLPSSDIYSSYIHSGCQQTVIVHIDTKSDQNLPDQLNHFDLAYVNLIQEGIPVGEKLLHLADQHSILILEQIHSNKQNRHFWRQVIASPLTCLTFDLYYCGIIFFDRTKSKQNFIVNF</sequence>
<dbReference type="Proteomes" id="UP001204015">
    <property type="component" value="Unassembled WGS sequence"/>
</dbReference>
<evidence type="ECO:0000313" key="1">
    <source>
        <dbReference type="EMBL" id="MCO6026218.1"/>
    </source>
</evidence>
<accession>A0ABT1C0T2</accession>
<dbReference type="EMBL" id="JAMXLY010000044">
    <property type="protein sequence ID" value="MCO6026218.1"/>
    <property type="molecule type" value="Genomic_DNA"/>
</dbReference>
<evidence type="ECO:0000313" key="2">
    <source>
        <dbReference type="Proteomes" id="UP001204015"/>
    </source>
</evidence>
<organism evidence="1 2">
    <name type="scientific">Segatella cerevisiae</name>
    <dbReference type="NCBI Taxonomy" id="2053716"/>
    <lineage>
        <taxon>Bacteria</taxon>
        <taxon>Pseudomonadati</taxon>
        <taxon>Bacteroidota</taxon>
        <taxon>Bacteroidia</taxon>
        <taxon>Bacteroidales</taxon>
        <taxon>Prevotellaceae</taxon>
        <taxon>Segatella</taxon>
    </lineage>
</organism>
<comment type="caution">
    <text evidence="1">The sequence shown here is derived from an EMBL/GenBank/DDBJ whole genome shotgun (WGS) entry which is preliminary data.</text>
</comment>
<reference evidence="1 2" key="1">
    <citation type="submission" date="2022-06" db="EMBL/GenBank/DDBJ databases">
        <title>A taxonomic note on the genus Prevotella: Description of four novel genera and emended description of the genera Hallella and Xylanibacter.</title>
        <authorList>
            <person name="Hitch T.C.A."/>
        </authorList>
    </citation>
    <scope>NUCLEOTIDE SEQUENCE [LARGE SCALE GENOMIC DNA]</scope>
    <source>
        <strain evidence="1 2">DSM 100619</strain>
    </source>
</reference>
<protein>
    <submittedName>
        <fullName evidence="1">Uncharacterized protein</fullName>
    </submittedName>
</protein>
<gene>
    <name evidence="1" type="ORF">NG821_10265</name>
</gene>
<proteinExistence type="predicted"/>